<evidence type="ECO:0000313" key="1">
    <source>
        <dbReference type="EMBL" id="EKM28484.1"/>
    </source>
</evidence>
<evidence type="ECO:0000313" key="2">
    <source>
        <dbReference type="Proteomes" id="UP000008367"/>
    </source>
</evidence>
<organism evidence="1 2">
    <name type="scientific">Vibrio harveyi</name>
    <name type="common">Beneckea harveyi</name>
    <dbReference type="NCBI Taxonomy" id="669"/>
    <lineage>
        <taxon>Bacteria</taxon>
        <taxon>Pseudomonadati</taxon>
        <taxon>Pseudomonadota</taxon>
        <taxon>Gammaproteobacteria</taxon>
        <taxon>Vibrionales</taxon>
        <taxon>Vibrionaceae</taxon>
        <taxon>Vibrio</taxon>
    </lineage>
</organism>
<dbReference type="Proteomes" id="UP000008367">
    <property type="component" value="Unassembled WGS sequence"/>
</dbReference>
<reference evidence="1 2" key="1">
    <citation type="submission" date="2012-10" db="EMBL/GenBank/DDBJ databases">
        <title>Genome sequence of Vibrio Cholerae HENC-02.</title>
        <authorList>
            <person name="Eppinger M."/>
            <person name="Hasan N.A."/>
            <person name="Sengamalay N."/>
            <person name="Hine E."/>
            <person name="Su Q."/>
            <person name="Daugherty S.C."/>
            <person name="Young S."/>
            <person name="Sadzewicz L."/>
            <person name="Tallon L."/>
            <person name="Cebula T.A."/>
            <person name="Ravel J."/>
            <person name="Colwell R.R."/>
        </authorList>
    </citation>
    <scope>NUCLEOTIDE SEQUENCE [LARGE SCALE GENOMIC DNA]</scope>
    <source>
        <strain evidence="1 2">HENC-02</strain>
    </source>
</reference>
<proteinExistence type="predicted"/>
<feature type="non-terminal residue" evidence="1">
    <location>
        <position position="84"/>
    </location>
</feature>
<sequence length="84" mass="9526">MDGDNVSYDRVEGVKSLCNKLKAAWTSKQRKKKNINKTETAFTLSKKARLQLEKLAKTQNCSFSQVVDALLKSVKDIQSLEHKL</sequence>
<dbReference type="EMBL" id="AJSR01002504">
    <property type="protein sequence ID" value="EKM28484.1"/>
    <property type="molecule type" value="Genomic_DNA"/>
</dbReference>
<dbReference type="AlphaFoldDB" id="A0A454CQ13"/>
<comment type="caution">
    <text evidence="1">The sequence shown here is derived from an EMBL/GenBank/DDBJ whole genome shotgun (WGS) entry which is preliminary data.</text>
</comment>
<protein>
    <submittedName>
        <fullName evidence="1">Uncharacterized protein</fullName>
    </submittedName>
</protein>
<name>A0A454CQ13_VIBHA</name>
<accession>A0A454CQ13</accession>
<gene>
    <name evidence="1" type="ORF">VCHENC02_5624</name>
</gene>